<gene>
    <name evidence="2" type="ORF">IDH44_12840</name>
</gene>
<feature type="transmembrane region" description="Helical" evidence="1">
    <location>
        <begin position="46"/>
        <end position="69"/>
    </location>
</feature>
<dbReference type="RefSeq" id="WP_190918211.1">
    <property type="nucleotide sequence ID" value="NZ_JACXIZ010000020.1"/>
</dbReference>
<keyword evidence="3" id="KW-1185">Reference proteome</keyword>
<dbReference type="EMBL" id="JACXIZ010000020">
    <property type="protein sequence ID" value="MBD2846084.1"/>
    <property type="molecule type" value="Genomic_DNA"/>
</dbReference>
<feature type="transmembrane region" description="Helical" evidence="1">
    <location>
        <begin position="97"/>
        <end position="123"/>
    </location>
</feature>
<name>A0A927BV75_9BACL</name>
<sequence>MHASEFGRLAVRLLAIYFVVEGLATVGNTIGNIYASQQLMPGADGIVRVILPLAAGALIQLLAGITLWLGADRLARRFGSVGASAAASGERWRIESFVIAAAGLVILILAGTSLVQALLSLVWRMEDVNVSASAHGPHLIAEALRMLLGAWLIRMAPRLAARLGN</sequence>
<feature type="transmembrane region" description="Helical" evidence="1">
    <location>
        <begin position="12"/>
        <end position="34"/>
    </location>
</feature>
<dbReference type="AlphaFoldDB" id="A0A927BV75"/>
<evidence type="ECO:0000313" key="2">
    <source>
        <dbReference type="EMBL" id="MBD2846084.1"/>
    </source>
</evidence>
<feature type="transmembrane region" description="Helical" evidence="1">
    <location>
        <begin position="135"/>
        <end position="153"/>
    </location>
</feature>
<keyword evidence="1" id="KW-1133">Transmembrane helix</keyword>
<proteinExistence type="predicted"/>
<keyword evidence="1" id="KW-0472">Membrane</keyword>
<evidence type="ECO:0000313" key="3">
    <source>
        <dbReference type="Proteomes" id="UP000621560"/>
    </source>
</evidence>
<protein>
    <submittedName>
        <fullName evidence="2">Uncharacterized protein</fullName>
    </submittedName>
</protein>
<evidence type="ECO:0000256" key="1">
    <source>
        <dbReference type="SAM" id="Phobius"/>
    </source>
</evidence>
<comment type="caution">
    <text evidence="2">The sequence shown here is derived from an EMBL/GenBank/DDBJ whole genome shotgun (WGS) entry which is preliminary data.</text>
</comment>
<dbReference type="Proteomes" id="UP000621560">
    <property type="component" value="Unassembled WGS sequence"/>
</dbReference>
<organism evidence="2 3">
    <name type="scientific">Paenibacillus sabuli</name>
    <dbReference type="NCBI Taxonomy" id="2772509"/>
    <lineage>
        <taxon>Bacteria</taxon>
        <taxon>Bacillati</taxon>
        <taxon>Bacillota</taxon>
        <taxon>Bacilli</taxon>
        <taxon>Bacillales</taxon>
        <taxon>Paenibacillaceae</taxon>
        <taxon>Paenibacillus</taxon>
    </lineage>
</organism>
<reference evidence="2" key="1">
    <citation type="submission" date="2020-09" db="EMBL/GenBank/DDBJ databases">
        <title>A novel bacterium of genus Paenibacillus, isolated from South China Sea.</title>
        <authorList>
            <person name="Huang H."/>
            <person name="Mo K."/>
            <person name="Hu Y."/>
        </authorList>
    </citation>
    <scope>NUCLEOTIDE SEQUENCE</scope>
    <source>
        <strain evidence="2">IB182496</strain>
    </source>
</reference>
<accession>A0A927BV75</accession>
<keyword evidence="1" id="KW-0812">Transmembrane</keyword>